<evidence type="ECO:0000256" key="1">
    <source>
        <dbReference type="ARBA" id="ARBA00008950"/>
    </source>
</evidence>
<dbReference type="Gene3D" id="3.60.21.10">
    <property type="match status" value="1"/>
</dbReference>
<dbReference type="GO" id="GO:0046872">
    <property type="term" value="F:metal ion binding"/>
    <property type="evidence" value="ECO:0007669"/>
    <property type="project" value="UniProtKB-KW"/>
</dbReference>
<evidence type="ECO:0000313" key="5">
    <source>
        <dbReference type="Proteomes" id="UP000253034"/>
    </source>
</evidence>
<dbReference type="InterPro" id="IPR024654">
    <property type="entry name" value="Calcineurin-like_PHP_lpxH"/>
</dbReference>
<comment type="cofactor">
    <cofactor evidence="2">
        <name>a divalent metal cation</name>
        <dbReference type="ChEBI" id="CHEBI:60240"/>
    </cofactor>
</comment>
<evidence type="ECO:0000256" key="2">
    <source>
        <dbReference type="RuleBase" id="RU362039"/>
    </source>
</evidence>
<protein>
    <recommendedName>
        <fullName evidence="2">Phosphoesterase</fullName>
        <ecNumber evidence="2">3.1.4.-</ecNumber>
    </recommendedName>
</protein>
<keyword evidence="5" id="KW-1185">Reference proteome</keyword>
<comment type="caution">
    <text evidence="4">The sequence shown here is derived from an EMBL/GenBank/DDBJ whole genome shotgun (WGS) entry which is preliminary data.</text>
</comment>
<dbReference type="GO" id="GO:0016787">
    <property type="term" value="F:hydrolase activity"/>
    <property type="evidence" value="ECO:0007669"/>
    <property type="project" value="UniProtKB-UniRule"/>
</dbReference>
<dbReference type="PANTHER" id="PTHR11124">
    <property type="entry name" value="VACUOLAR SORTING PROTEIN VPS29"/>
    <property type="match status" value="1"/>
</dbReference>
<dbReference type="EMBL" id="QPJT01000007">
    <property type="protein sequence ID" value="RCX17499.1"/>
    <property type="molecule type" value="Genomic_DNA"/>
</dbReference>
<dbReference type="RefSeq" id="WP_114297221.1">
    <property type="nucleotide sequence ID" value="NZ_QPJT01000007.1"/>
</dbReference>
<accession>A0A369B7J3</accession>
<dbReference type="NCBIfam" id="TIGR00040">
    <property type="entry name" value="yfcE"/>
    <property type="match status" value="1"/>
</dbReference>
<gene>
    <name evidence="4" type="ORF">DFR58_10744</name>
</gene>
<evidence type="ECO:0000259" key="3">
    <source>
        <dbReference type="Pfam" id="PF12850"/>
    </source>
</evidence>
<reference evidence="4 5" key="1">
    <citation type="submission" date="2018-07" db="EMBL/GenBank/DDBJ databases">
        <title>Genomic Encyclopedia of Type Strains, Phase IV (KMG-IV): sequencing the most valuable type-strain genomes for metagenomic binning, comparative biology and taxonomic classification.</title>
        <authorList>
            <person name="Goeker M."/>
        </authorList>
    </citation>
    <scope>NUCLEOTIDE SEQUENCE [LARGE SCALE GENOMIC DNA]</scope>
    <source>
        <strain evidence="4 5">DSM 27016</strain>
    </source>
</reference>
<dbReference type="InterPro" id="IPR029052">
    <property type="entry name" value="Metallo-depent_PP-like"/>
</dbReference>
<dbReference type="InterPro" id="IPR000979">
    <property type="entry name" value="Phosphodiesterase_MJ0936/Vps29"/>
</dbReference>
<evidence type="ECO:0000313" key="4">
    <source>
        <dbReference type="EMBL" id="RCX17499.1"/>
    </source>
</evidence>
<dbReference type="Pfam" id="PF12850">
    <property type="entry name" value="Metallophos_2"/>
    <property type="match status" value="1"/>
</dbReference>
<proteinExistence type="inferred from homology"/>
<keyword evidence="2" id="KW-0479">Metal-binding</keyword>
<dbReference type="OrthoDB" id="9800565at2"/>
<organism evidence="4 5">
    <name type="scientific">Anaerobacterium chartisolvens</name>
    <dbReference type="NCBI Taxonomy" id="1297424"/>
    <lineage>
        <taxon>Bacteria</taxon>
        <taxon>Bacillati</taxon>
        <taxon>Bacillota</taxon>
        <taxon>Clostridia</taxon>
        <taxon>Eubacteriales</taxon>
        <taxon>Oscillospiraceae</taxon>
        <taxon>Anaerobacterium</taxon>
    </lineage>
</organism>
<name>A0A369B7J3_9FIRM</name>
<dbReference type="EC" id="3.1.4.-" evidence="2"/>
<dbReference type="AlphaFoldDB" id="A0A369B7J3"/>
<sequence>MKILVISDTHGDTDKAEEVIRSYRDIDLIIHLGDYFRDAQKLAALFPQIPMEYIYGNSDFMIGDVVAEKTLRYEGKIIFITHGHRYSVKWDYDKLHKKAEEINADLLLFGHTHVGDKVEKNGYILLNPGSISDPREDSGRSYALVSICCGKIETEIVCV</sequence>
<feature type="domain" description="Calcineurin-like phosphoesterase" evidence="3">
    <location>
        <begin position="1"/>
        <end position="147"/>
    </location>
</feature>
<dbReference type="SUPFAM" id="SSF56300">
    <property type="entry name" value="Metallo-dependent phosphatases"/>
    <property type="match status" value="1"/>
</dbReference>
<dbReference type="Proteomes" id="UP000253034">
    <property type="component" value="Unassembled WGS sequence"/>
</dbReference>
<comment type="similarity">
    <text evidence="1 2">Belongs to the metallophosphoesterase superfamily. YfcE family.</text>
</comment>